<accession>A0A422N321</accession>
<keyword evidence="1" id="KW-0418">Kinase</keyword>
<dbReference type="AlphaFoldDB" id="A0A422N321"/>
<dbReference type="EMBL" id="MKKU01000927">
    <property type="protein sequence ID" value="RNE99819.1"/>
    <property type="molecule type" value="Genomic_DNA"/>
</dbReference>
<proteinExistence type="predicted"/>
<keyword evidence="1" id="KW-0808">Transferase</keyword>
<comment type="caution">
    <text evidence="1">The sequence shown here is derived from an EMBL/GenBank/DDBJ whole genome shotgun (WGS) entry which is preliminary data.</text>
</comment>
<name>A0A422N321_9TRYP</name>
<reference evidence="1 2" key="1">
    <citation type="journal article" date="2018" name="BMC Genomics">
        <title>Genomic comparison of Trypanosoma conorhini and Trypanosoma rangeli to Trypanosoma cruzi strains of high and low virulence.</title>
        <authorList>
            <person name="Bradwell K.R."/>
            <person name="Koparde V.N."/>
            <person name="Matveyev A.V."/>
            <person name="Serrano M.G."/>
            <person name="Alves J.M."/>
            <person name="Parikh H."/>
            <person name="Huang B."/>
            <person name="Lee V."/>
            <person name="Espinosa-Alvarez O."/>
            <person name="Ortiz P.A."/>
            <person name="Costa-Martins A.G."/>
            <person name="Teixeira M.M."/>
            <person name="Buck G.A."/>
        </authorList>
    </citation>
    <scope>NUCLEOTIDE SEQUENCE [LARGE SCALE GENOMIC DNA]</scope>
    <source>
        <strain evidence="1 2">025E</strain>
    </source>
</reference>
<feature type="non-terminal residue" evidence="1">
    <location>
        <position position="1"/>
    </location>
</feature>
<organism evidence="1 2">
    <name type="scientific">Trypanosoma conorhini</name>
    <dbReference type="NCBI Taxonomy" id="83891"/>
    <lineage>
        <taxon>Eukaryota</taxon>
        <taxon>Discoba</taxon>
        <taxon>Euglenozoa</taxon>
        <taxon>Kinetoplastea</taxon>
        <taxon>Metakinetoplastina</taxon>
        <taxon>Trypanosomatida</taxon>
        <taxon>Trypanosomatidae</taxon>
        <taxon>Trypanosoma</taxon>
    </lineage>
</organism>
<sequence>KVHEVDFGKALQHAAGWRLQDCCTCRCGLVCRHIQSVHEYLFVGRRSMDVYPFLDELALLRREAELDLEEAPNRKDAHERLVKVSRAMDAAQAFSLAFAAATSDQRKPNFMLALAETPNETASPAHASPHKSAKASGGLFGCVRKLFTSYSVPSAKDTRPTKARCCFCCNRVPGGSKTCSL</sequence>
<protein>
    <submittedName>
        <fullName evidence="1">Myosin light chain kinase</fullName>
    </submittedName>
</protein>
<dbReference type="Proteomes" id="UP000284403">
    <property type="component" value="Unassembled WGS sequence"/>
</dbReference>
<evidence type="ECO:0000313" key="2">
    <source>
        <dbReference type="Proteomes" id="UP000284403"/>
    </source>
</evidence>
<evidence type="ECO:0000313" key="1">
    <source>
        <dbReference type="EMBL" id="RNE99819.1"/>
    </source>
</evidence>
<dbReference type="RefSeq" id="XP_029224118.1">
    <property type="nucleotide sequence ID" value="XM_029375789.1"/>
</dbReference>
<gene>
    <name evidence="1" type="ORF">Tco025E_08958</name>
</gene>
<dbReference type="GeneID" id="40322569"/>
<keyword evidence="2" id="KW-1185">Reference proteome</keyword>
<dbReference type="GO" id="GO:0016301">
    <property type="term" value="F:kinase activity"/>
    <property type="evidence" value="ECO:0007669"/>
    <property type="project" value="UniProtKB-KW"/>
</dbReference>